<feature type="transmembrane region" description="Helical" evidence="2">
    <location>
        <begin position="38"/>
        <end position="57"/>
    </location>
</feature>
<feature type="region of interest" description="Disordered" evidence="1">
    <location>
        <begin position="445"/>
        <end position="467"/>
    </location>
</feature>
<organism evidence="3 4">
    <name type="scientific">Catellatospora aurea</name>
    <dbReference type="NCBI Taxonomy" id="1337874"/>
    <lineage>
        <taxon>Bacteria</taxon>
        <taxon>Bacillati</taxon>
        <taxon>Actinomycetota</taxon>
        <taxon>Actinomycetes</taxon>
        <taxon>Micromonosporales</taxon>
        <taxon>Micromonosporaceae</taxon>
        <taxon>Catellatospora</taxon>
    </lineage>
</organism>
<evidence type="ECO:0000313" key="4">
    <source>
        <dbReference type="Proteomes" id="UP001596392"/>
    </source>
</evidence>
<proteinExistence type="predicted"/>
<keyword evidence="2" id="KW-0472">Membrane</keyword>
<evidence type="ECO:0000256" key="2">
    <source>
        <dbReference type="SAM" id="Phobius"/>
    </source>
</evidence>
<dbReference type="RefSeq" id="WP_376808601.1">
    <property type="nucleotide sequence ID" value="NZ_JBHTAC010000029.1"/>
</dbReference>
<sequence>MIDELRATLDRHADDVRPRPEPYARVVRLRRRRRQRRVTVLAVVFVLLVTTPTIWLLTPPGDGPHQPAASVPAALLPLLRSPTRGSLAGDEAFLDVMRRRTAAEVGSVRGNPGDGPYMPTDPDRIKVLFAGDIGSRRYVLTAGMDGWPLKAAFLGDLGEGPEELYQTGSGSLEAAEETNFGTGDGVHPEESFLLLGPVGAVYEEGQALWSSTGVTRTWHPVEVPDGYYAVVEVARSQRLRVRLGDTVLREVQTYPADTGAAVGLDPKPYGGRGTAFPDVAEQVGSSLLRLTQLAGTGATLRVLWSSQVPAPGAAGGTGRAVTVQVVTADGGGPYFTGIADADGNWRDHPTGSGFAAGPEQALIVMRLPSYAAEDNQRLQIIAPPSGVRAELVRNGQVDEVPLTKGAGSWTEAGKVTATVRAYDAAGNLLATAEFADLLPPQCDRLNPPTCQASAAAPSAPDTAGPTP</sequence>
<name>A0ABW2H533_9ACTN</name>
<accession>A0ABW2H533</accession>
<protein>
    <submittedName>
        <fullName evidence="3">Uncharacterized protein</fullName>
    </submittedName>
</protein>
<gene>
    <name evidence="3" type="ORF">ACFQO7_24710</name>
</gene>
<reference evidence="4" key="1">
    <citation type="journal article" date="2019" name="Int. J. Syst. Evol. Microbiol.">
        <title>The Global Catalogue of Microorganisms (GCM) 10K type strain sequencing project: providing services to taxonomists for standard genome sequencing and annotation.</title>
        <authorList>
            <consortium name="The Broad Institute Genomics Platform"/>
            <consortium name="The Broad Institute Genome Sequencing Center for Infectious Disease"/>
            <person name="Wu L."/>
            <person name="Ma J."/>
        </authorList>
    </citation>
    <scope>NUCLEOTIDE SEQUENCE [LARGE SCALE GENOMIC DNA]</scope>
    <source>
        <strain evidence="4">CGMCC 1.9106</strain>
    </source>
</reference>
<dbReference type="EMBL" id="JBHTAC010000029">
    <property type="protein sequence ID" value="MFC7245689.1"/>
    <property type="molecule type" value="Genomic_DNA"/>
</dbReference>
<comment type="caution">
    <text evidence="3">The sequence shown here is derived from an EMBL/GenBank/DDBJ whole genome shotgun (WGS) entry which is preliminary data.</text>
</comment>
<dbReference type="Proteomes" id="UP001596392">
    <property type="component" value="Unassembled WGS sequence"/>
</dbReference>
<keyword evidence="2" id="KW-0812">Transmembrane</keyword>
<keyword evidence="4" id="KW-1185">Reference proteome</keyword>
<keyword evidence="2" id="KW-1133">Transmembrane helix</keyword>
<evidence type="ECO:0000256" key="1">
    <source>
        <dbReference type="SAM" id="MobiDB-lite"/>
    </source>
</evidence>
<evidence type="ECO:0000313" key="3">
    <source>
        <dbReference type="EMBL" id="MFC7245689.1"/>
    </source>
</evidence>
<feature type="compositionally biased region" description="Low complexity" evidence="1">
    <location>
        <begin position="447"/>
        <end position="467"/>
    </location>
</feature>